<evidence type="ECO:0000256" key="7">
    <source>
        <dbReference type="ARBA" id="ARBA00031174"/>
    </source>
</evidence>
<evidence type="ECO:0000256" key="3">
    <source>
        <dbReference type="ARBA" id="ARBA00020150"/>
    </source>
</evidence>
<dbReference type="CDD" id="cd01115">
    <property type="entry name" value="SLC13_permease"/>
    <property type="match status" value="1"/>
</dbReference>
<sequence>MRVLVPMSATKKAIMTAAIAAIRELAIPTNRRVGALLGPLAALVVYMLMPDIEPSAEAIDAGFVSPRAGAVTMALIVLMALWWMLEVVPLAVTALLPIVVIPLTGVNSVGVVTASYGNKVIFLFLGGFLLAVAMQRWNLHRHVALRIVLLFGTEPKKLVFGFMLATMLLGMWISNTATAIMMISIGSSMLGLLRKHGVDCRKLSTSLLVGIAYAASIGAFGTIIASPPNALLVGYLADNYGITIGFGQWMLVGVPLSCAFLCIGWFILTHGPFRTPMTQVPDGEKIVATELERLGPLESPQLRVLAIFAITVACWILLPLVWPGSTLTDEVVAIAAGIAFFVLPARGPGSGSLLVWEDTRSVPWGILYLFGGGLALASEINTSGLSGWLAHKLHALNGFPTWMLIIGVCLATIALTEFMSNTASAATLIPIGAAMAVTVGLSPVALALPVTLAASCAFMMPACTPPNAIAVSSVLVRPPELLKVGCMMSLAGIVLVSCVSLFIAPVVFAF</sequence>
<feature type="transmembrane region" description="Helical" evidence="8">
    <location>
        <begin position="120"/>
        <end position="138"/>
    </location>
</feature>
<feature type="transmembrane region" description="Helical" evidence="8">
    <location>
        <begin position="246"/>
        <end position="268"/>
    </location>
</feature>
<feature type="transmembrane region" description="Helical" evidence="8">
    <location>
        <begin position="401"/>
        <end position="418"/>
    </location>
</feature>
<comment type="similarity">
    <text evidence="2">Belongs to the SLC13A/DASS transporter (TC 2.A.47) family. NADC subfamily.</text>
</comment>
<feature type="transmembrane region" description="Helical" evidence="8">
    <location>
        <begin position="334"/>
        <end position="355"/>
    </location>
</feature>
<evidence type="ECO:0000313" key="10">
    <source>
        <dbReference type="Proteomes" id="UP000470875"/>
    </source>
</evidence>
<proteinExistence type="inferred from homology"/>
<dbReference type="Pfam" id="PF00939">
    <property type="entry name" value="Na_sulph_symp"/>
    <property type="match status" value="1"/>
</dbReference>
<reference evidence="9 10" key="1">
    <citation type="submission" date="2019-08" db="EMBL/GenBank/DDBJ databases">
        <title>In-depth cultivation of the pig gut microbiome towards novel bacterial diversity and tailored functional studies.</title>
        <authorList>
            <person name="Wylensek D."/>
            <person name="Hitch T.C.A."/>
            <person name="Clavel T."/>
        </authorList>
    </citation>
    <scope>NUCLEOTIDE SEQUENCE [LARGE SCALE GENOMIC DNA]</scope>
    <source>
        <strain evidence="9 10">WB03_NA08</strain>
    </source>
</reference>
<dbReference type="AlphaFoldDB" id="A0A6N7VPL6"/>
<organism evidence="9 10">
    <name type="scientific">Scrofimicrobium canadense</name>
    <dbReference type="NCBI Taxonomy" id="2652290"/>
    <lineage>
        <taxon>Bacteria</taxon>
        <taxon>Bacillati</taxon>
        <taxon>Actinomycetota</taxon>
        <taxon>Actinomycetes</taxon>
        <taxon>Actinomycetales</taxon>
        <taxon>Actinomycetaceae</taxon>
        <taxon>Scrofimicrobium</taxon>
    </lineage>
</organism>
<evidence type="ECO:0000256" key="4">
    <source>
        <dbReference type="ARBA" id="ARBA00022692"/>
    </source>
</evidence>
<evidence type="ECO:0000256" key="6">
    <source>
        <dbReference type="ARBA" id="ARBA00023136"/>
    </source>
</evidence>
<feature type="transmembrane region" description="Helical" evidence="8">
    <location>
        <begin position="367"/>
        <end position="389"/>
    </location>
</feature>
<dbReference type="InterPro" id="IPR001898">
    <property type="entry name" value="SLC13A/DASS"/>
</dbReference>
<feature type="transmembrane region" description="Helical" evidence="8">
    <location>
        <begin position="425"/>
        <end position="446"/>
    </location>
</feature>
<dbReference type="PANTHER" id="PTHR10283">
    <property type="entry name" value="SOLUTE CARRIER FAMILY 13 MEMBER"/>
    <property type="match status" value="1"/>
</dbReference>
<feature type="transmembrane region" description="Helical" evidence="8">
    <location>
        <begin position="91"/>
        <end position="113"/>
    </location>
</feature>
<keyword evidence="6 8" id="KW-0472">Membrane</keyword>
<evidence type="ECO:0000256" key="8">
    <source>
        <dbReference type="SAM" id="Phobius"/>
    </source>
</evidence>
<dbReference type="NCBIfam" id="TIGR00785">
    <property type="entry name" value="dass"/>
    <property type="match status" value="1"/>
</dbReference>
<evidence type="ECO:0000256" key="1">
    <source>
        <dbReference type="ARBA" id="ARBA00004141"/>
    </source>
</evidence>
<dbReference type="GO" id="GO:0005886">
    <property type="term" value="C:plasma membrane"/>
    <property type="evidence" value="ECO:0007669"/>
    <property type="project" value="TreeGrafter"/>
</dbReference>
<dbReference type="GO" id="GO:0008514">
    <property type="term" value="F:organic anion transmembrane transporter activity"/>
    <property type="evidence" value="ECO:0007669"/>
    <property type="project" value="UniProtKB-ARBA"/>
</dbReference>
<dbReference type="Proteomes" id="UP000470875">
    <property type="component" value="Unassembled WGS sequence"/>
</dbReference>
<evidence type="ECO:0000256" key="2">
    <source>
        <dbReference type="ARBA" id="ARBA00006772"/>
    </source>
</evidence>
<keyword evidence="10" id="KW-1185">Reference proteome</keyword>
<evidence type="ECO:0000256" key="5">
    <source>
        <dbReference type="ARBA" id="ARBA00022989"/>
    </source>
</evidence>
<comment type="caution">
    <text evidence="9">The sequence shown here is derived from an EMBL/GenBank/DDBJ whole genome shotgun (WGS) entry which is preliminary data.</text>
</comment>
<feature type="transmembrane region" description="Helical" evidence="8">
    <location>
        <begin position="64"/>
        <end position="85"/>
    </location>
</feature>
<dbReference type="EMBL" id="VULO01000003">
    <property type="protein sequence ID" value="MSS83684.1"/>
    <property type="molecule type" value="Genomic_DNA"/>
</dbReference>
<keyword evidence="4 8" id="KW-0812">Transmembrane</keyword>
<comment type="subcellular location">
    <subcellularLocation>
        <location evidence="1">Membrane</location>
        <topology evidence="1">Multi-pass membrane protein</topology>
    </subcellularLocation>
</comment>
<protein>
    <recommendedName>
        <fullName evidence="3">Sodium-dependent dicarboxylate transporter SdcS</fullName>
    </recommendedName>
    <alternativeName>
        <fullName evidence="7">Na(+)/dicarboxylate symporter</fullName>
    </alternativeName>
</protein>
<feature type="transmembrane region" description="Helical" evidence="8">
    <location>
        <begin position="488"/>
        <end position="508"/>
    </location>
</feature>
<accession>A0A6N7VPL6</accession>
<feature type="transmembrane region" description="Helical" evidence="8">
    <location>
        <begin position="36"/>
        <end position="52"/>
    </location>
</feature>
<feature type="transmembrane region" description="Helical" evidence="8">
    <location>
        <begin position="158"/>
        <end position="185"/>
    </location>
</feature>
<keyword evidence="5 8" id="KW-1133">Transmembrane helix</keyword>
<feature type="transmembrane region" description="Helical" evidence="8">
    <location>
        <begin position="206"/>
        <end position="226"/>
    </location>
</feature>
<gene>
    <name evidence="9" type="ORF">FYJ24_02680</name>
</gene>
<dbReference type="GO" id="GO:1905039">
    <property type="term" value="P:carboxylic acid transmembrane transport"/>
    <property type="evidence" value="ECO:0007669"/>
    <property type="project" value="UniProtKB-ARBA"/>
</dbReference>
<dbReference type="PANTHER" id="PTHR10283:SF82">
    <property type="entry name" value="SOLUTE CARRIER FAMILY 13 MEMBER 2"/>
    <property type="match status" value="1"/>
</dbReference>
<evidence type="ECO:0000313" key="9">
    <source>
        <dbReference type="EMBL" id="MSS83684.1"/>
    </source>
</evidence>
<feature type="transmembrane region" description="Helical" evidence="8">
    <location>
        <begin position="302"/>
        <end position="322"/>
    </location>
</feature>
<name>A0A6N7VPL6_9ACTO</name>